<dbReference type="SFLD" id="SFLDS00003">
    <property type="entry name" value="Haloacid_Dehalogenase"/>
    <property type="match status" value="1"/>
</dbReference>
<dbReference type="InterPro" id="IPR006121">
    <property type="entry name" value="HMA_dom"/>
</dbReference>
<feature type="domain" description="HMA" evidence="23">
    <location>
        <begin position="2"/>
        <end position="68"/>
    </location>
</feature>
<dbReference type="FunFam" id="3.30.70.100:FF:000005">
    <property type="entry name" value="Copper-exporting P-type ATPase A"/>
    <property type="match status" value="1"/>
</dbReference>
<dbReference type="SUPFAM" id="SSF81653">
    <property type="entry name" value="Calcium ATPase, transduction domain A"/>
    <property type="match status" value="1"/>
</dbReference>
<dbReference type="InterPro" id="IPR023298">
    <property type="entry name" value="ATPase_P-typ_TM_dom_sf"/>
</dbReference>
<dbReference type="EMBL" id="CP003600">
    <property type="protein sequence ID" value="AFY93055.1"/>
    <property type="molecule type" value="Genomic_DNA"/>
</dbReference>
<keyword evidence="10" id="KW-0187">Copper transport</keyword>
<dbReference type="SFLD" id="SFLDF00027">
    <property type="entry name" value="p-type_atpase"/>
    <property type="match status" value="1"/>
</dbReference>
<comment type="similarity">
    <text evidence="2 22">Belongs to the cation transport ATPase (P-type) (TC 3.A.3) family. Type IB subfamily.</text>
</comment>
<feature type="transmembrane region" description="Helical" evidence="22">
    <location>
        <begin position="350"/>
        <end position="369"/>
    </location>
</feature>
<dbReference type="eggNOG" id="COG2217">
    <property type="taxonomic scope" value="Bacteria"/>
</dbReference>
<comment type="catalytic activity">
    <reaction evidence="19">
        <text>Cu(+)(in) + ATP + H2O = Cu(+)(out) + ADP + phosphate + H(+)</text>
        <dbReference type="Rhea" id="RHEA:25792"/>
        <dbReference type="ChEBI" id="CHEBI:15377"/>
        <dbReference type="ChEBI" id="CHEBI:15378"/>
        <dbReference type="ChEBI" id="CHEBI:30616"/>
        <dbReference type="ChEBI" id="CHEBI:43474"/>
        <dbReference type="ChEBI" id="CHEBI:49552"/>
        <dbReference type="ChEBI" id="CHEBI:456216"/>
        <dbReference type="EC" id="7.2.2.8"/>
    </reaction>
</comment>
<dbReference type="GO" id="GO:0055070">
    <property type="term" value="P:copper ion homeostasis"/>
    <property type="evidence" value="ECO:0007669"/>
    <property type="project" value="TreeGrafter"/>
</dbReference>
<dbReference type="HOGENOM" id="CLU_001771_0_3_3"/>
<dbReference type="PROSITE" id="PS00154">
    <property type="entry name" value="ATPASE_E1_E2"/>
    <property type="match status" value="1"/>
</dbReference>
<keyword evidence="14 22" id="KW-1133">Transmembrane helix</keyword>
<dbReference type="InterPro" id="IPR008250">
    <property type="entry name" value="ATPase_P-typ_transduc_dom_A_sf"/>
</dbReference>
<evidence type="ECO:0000256" key="22">
    <source>
        <dbReference type="RuleBase" id="RU362081"/>
    </source>
</evidence>
<reference evidence="24 25" key="1">
    <citation type="submission" date="2012-05" db="EMBL/GenBank/DDBJ databases">
        <title>Finished chromosome of genome of Chamaesiphon sp. PCC 6605.</title>
        <authorList>
            <consortium name="US DOE Joint Genome Institute"/>
            <person name="Gugger M."/>
            <person name="Coursin T."/>
            <person name="Rippka R."/>
            <person name="Tandeau De Marsac N."/>
            <person name="Huntemann M."/>
            <person name="Wei C.-L."/>
            <person name="Han J."/>
            <person name="Detter J.C."/>
            <person name="Han C."/>
            <person name="Tapia R."/>
            <person name="Chen A."/>
            <person name="Kyrpides N."/>
            <person name="Mavromatis K."/>
            <person name="Markowitz V."/>
            <person name="Szeto E."/>
            <person name="Ivanova N."/>
            <person name="Pagani I."/>
            <person name="Pati A."/>
            <person name="Goodwin L."/>
            <person name="Nordberg H.P."/>
            <person name="Cantor M.N."/>
            <person name="Hua S.X."/>
            <person name="Woyke T."/>
            <person name="Kerfeld C.A."/>
        </authorList>
    </citation>
    <scope>NUCLEOTIDE SEQUENCE [LARGE SCALE GENOMIC DNA]</scope>
    <source>
        <strain evidence="25">ATCC 27169 / PCC 6605</strain>
    </source>
</reference>
<dbReference type="GO" id="GO:0043682">
    <property type="term" value="F:P-type divalent copper transporter activity"/>
    <property type="evidence" value="ECO:0007669"/>
    <property type="project" value="TreeGrafter"/>
</dbReference>
<dbReference type="SUPFAM" id="SSF56784">
    <property type="entry name" value="HAD-like"/>
    <property type="match status" value="1"/>
</dbReference>
<evidence type="ECO:0000256" key="6">
    <source>
        <dbReference type="ARBA" id="ARBA00022553"/>
    </source>
</evidence>
<evidence type="ECO:0000256" key="12">
    <source>
        <dbReference type="ARBA" id="ARBA00022842"/>
    </source>
</evidence>
<dbReference type="OrthoDB" id="438550at2"/>
<dbReference type="FunFam" id="2.70.150.10:FF:000020">
    <property type="entry name" value="Copper-exporting P-type ATPase A"/>
    <property type="match status" value="1"/>
</dbReference>
<keyword evidence="17 22" id="KW-0472">Membrane</keyword>
<evidence type="ECO:0000256" key="5">
    <source>
        <dbReference type="ARBA" id="ARBA00022475"/>
    </source>
</evidence>
<evidence type="ECO:0000256" key="10">
    <source>
        <dbReference type="ARBA" id="ARBA00022796"/>
    </source>
</evidence>
<feature type="transmembrane region" description="Helical" evidence="22">
    <location>
        <begin position="375"/>
        <end position="396"/>
    </location>
</feature>
<keyword evidence="12" id="KW-0460">Magnesium</keyword>
<dbReference type="PATRIC" id="fig|1173020.3.peg.2212"/>
<dbReference type="Proteomes" id="UP000010366">
    <property type="component" value="Chromosome"/>
</dbReference>
<dbReference type="NCBIfam" id="TIGR01525">
    <property type="entry name" value="ATPase-IB_hvy"/>
    <property type="match status" value="1"/>
</dbReference>
<dbReference type="PANTHER" id="PTHR43520">
    <property type="entry name" value="ATP7, ISOFORM B"/>
    <property type="match status" value="1"/>
</dbReference>
<evidence type="ECO:0000256" key="15">
    <source>
        <dbReference type="ARBA" id="ARBA00023008"/>
    </source>
</evidence>
<dbReference type="Gene3D" id="3.40.50.1000">
    <property type="entry name" value="HAD superfamily/HAD-like"/>
    <property type="match status" value="1"/>
</dbReference>
<keyword evidence="9 22" id="KW-0547">Nucleotide-binding</keyword>
<evidence type="ECO:0000256" key="17">
    <source>
        <dbReference type="ARBA" id="ARBA00023136"/>
    </source>
</evidence>
<keyword evidence="8 22" id="KW-0479">Metal-binding</keyword>
<evidence type="ECO:0000256" key="21">
    <source>
        <dbReference type="ARBA" id="ARBA00072218"/>
    </source>
</evidence>
<dbReference type="CDD" id="cd02094">
    <property type="entry name" value="P-type_ATPase_Cu-like"/>
    <property type="match status" value="1"/>
</dbReference>
<feature type="transmembrane region" description="Helical" evidence="22">
    <location>
        <begin position="725"/>
        <end position="747"/>
    </location>
</feature>
<evidence type="ECO:0000256" key="11">
    <source>
        <dbReference type="ARBA" id="ARBA00022840"/>
    </source>
</evidence>
<keyword evidence="15" id="KW-0186">Copper</keyword>
<evidence type="ECO:0000256" key="9">
    <source>
        <dbReference type="ARBA" id="ARBA00022741"/>
    </source>
</evidence>
<evidence type="ECO:0000256" key="2">
    <source>
        <dbReference type="ARBA" id="ARBA00006024"/>
    </source>
</evidence>
<feature type="transmembrane region" description="Helical" evidence="22">
    <location>
        <begin position="193"/>
        <end position="213"/>
    </location>
</feature>
<evidence type="ECO:0000256" key="18">
    <source>
        <dbReference type="ARBA" id="ARBA00033239"/>
    </source>
</evidence>
<accession>K9UDZ2</accession>
<dbReference type="InterPro" id="IPR001757">
    <property type="entry name" value="P_typ_ATPase"/>
</dbReference>
<protein>
    <recommendedName>
        <fullName evidence="21">Probable copper-transporting ATPase PacS</fullName>
        <ecNumber evidence="3">7.2.2.8</ecNumber>
    </recommendedName>
    <alternativeName>
        <fullName evidence="18">Cu(+)-exporting ATPase</fullName>
    </alternativeName>
</protein>
<dbReference type="InterPro" id="IPR018303">
    <property type="entry name" value="ATPase_P-typ_P_site"/>
</dbReference>
<evidence type="ECO:0000256" key="7">
    <source>
        <dbReference type="ARBA" id="ARBA00022692"/>
    </source>
</evidence>
<dbReference type="Gene3D" id="3.30.70.100">
    <property type="match status" value="1"/>
</dbReference>
<comment type="subcellular location">
    <subcellularLocation>
        <location evidence="1">Cell membrane</location>
        <topology evidence="1">Multi-pass membrane protein</topology>
    </subcellularLocation>
</comment>
<dbReference type="GO" id="GO:0005507">
    <property type="term" value="F:copper ion binding"/>
    <property type="evidence" value="ECO:0007669"/>
    <property type="project" value="TreeGrafter"/>
</dbReference>
<dbReference type="CDD" id="cd00371">
    <property type="entry name" value="HMA"/>
    <property type="match status" value="1"/>
</dbReference>
<dbReference type="Pfam" id="PF00122">
    <property type="entry name" value="E1-E2_ATPase"/>
    <property type="match status" value="1"/>
</dbReference>
<dbReference type="EC" id="7.2.2.8" evidence="3"/>
<dbReference type="InterPro" id="IPR036412">
    <property type="entry name" value="HAD-like_sf"/>
</dbReference>
<dbReference type="Pfam" id="PF00403">
    <property type="entry name" value="HMA"/>
    <property type="match status" value="1"/>
</dbReference>
<dbReference type="SUPFAM" id="SSF55008">
    <property type="entry name" value="HMA, heavy metal-associated domain"/>
    <property type="match status" value="1"/>
</dbReference>
<dbReference type="InterPro" id="IPR044492">
    <property type="entry name" value="P_typ_ATPase_HD_dom"/>
</dbReference>
<dbReference type="SUPFAM" id="SSF81665">
    <property type="entry name" value="Calcium ATPase, transmembrane domain M"/>
    <property type="match status" value="1"/>
</dbReference>
<organism evidence="24 25">
    <name type="scientific">Chamaesiphon minutus (strain ATCC 27169 / PCC 6605)</name>
    <dbReference type="NCBI Taxonomy" id="1173020"/>
    <lineage>
        <taxon>Bacteria</taxon>
        <taxon>Bacillati</taxon>
        <taxon>Cyanobacteriota</taxon>
        <taxon>Cyanophyceae</taxon>
        <taxon>Gomontiellales</taxon>
        <taxon>Chamaesiphonaceae</taxon>
        <taxon>Chamaesiphon</taxon>
    </lineage>
</organism>
<dbReference type="GO" id="GO:0140581">
    <property type="term" value="F:P-type monovalent copper transporter activity"/>
    <property type="evidence" value="ECO:0007669"/>
    <property type="project" value="UniProtKB-EC"/>
</dbReference>
<dbReference type="NCBIfam" id="TIGR01511">
    <property type="entry name" value="ATPase-IB1_Cu"/>
    <property type="match status" value="1"/>
</dbReference>
<dbReference type="Gene3D" id="2.70.150.10">
    <property type="entry name" value="Calcium-transporting ATPase, cytoplasmic transduction domain A"/>
    <property type="match status" value="1"/>
</dbReference>
<evidence type="ECO:0000256" key="4">
    <source>
        <dbReference type="ARBA" id="ARBA00022448"/>
    </source>
</evidence>
<feature type="transmembrane region" description="Helical" evidence="22">
    <location>
        <begin position="164"/>
        <end position="181"/>
    </location>
</feature>
<name>K9UDZ2_CHAP6</name>
<proteinExistence type="inferred from homology"/>
<feature type="transmembrane region" description="Helical" evidence="22">
    <location>
        <begin position="96"/>
        <end position="116"/>
    </location>
</feature>
<keyword evidence="4" id="KW-0813">Transport</keyword>
<dbReference type="NCBIfam" id="TIGR01494">
    <property type="entry name" value="ATPase_P-type"/>
    <property type="match status" value="2"/>
</dbReference>
<dbReference type="FunFam" id="3.40.50.1000:FF:000144">
    <property type="entry name" value="copper-transporting ATPase 1 isoform X2"/>
    <property type="match status" value="1"/>
</dbReference>
<dbReference type="PANTHER" id="PTHR43520:SF8">
    <property type="entry name" value="P-TYPE CU(+) TRANSPORTER"/>
    <property type="match status" value="1"/>
</dbReference>
<evidence type="ECO:0000256" key="3">
    <source>
        <dbReference type="ARBA" id="ARBA00012517"/>
    </source>
</evidence>
<dbReference type="InterPro" id="IPR023299">
    <property type="entry name" value="ATPase_P-typ_cyto_dom_N"/>
</dbReference>
<evidence type="ECO:0000256" key="20">
    <source>
        <dbReference type="ARBA" id="ARBA00056348"/>
    </source>
</evidence>
<dbReference type="AlphaFoldDB" id="K9UDZ2"/>
<evidence type="ECO:0000256" key="13">
    <source>
        <dbReference type="ARBA" id="ARBA00022967"/>
    </source>
</evidence>
<keyword evidence="7 22" id="KW-0812">Transmembrane</keyword>
<dbReference type="InterPro" id="IPR017969">
    <property type="entry name" value="Heavy-metal-associated_CS"/>
</dbReference>
<keyword evidence="25" id="KW-1185">Reference proteome</keyword>
<feature type="transmembrane region" description="Helical" evidence="22">
    <location>
        <begin position="128"/>
        <end position="143"/>
    </location>
</feature>
<dbReference type="KEGG" id="cmp:Cha6605_1948"/>
<evidence type="ECO:0000259" key="23">
    <source>
        <dbReference type="PROSITE" id="PS50846"/>
    </source>
</evidence>
<dbReference type="PRINTS" id="PR00943">
    <property type="entry name" value="CUATPASE"/>
</dbReference>
<evidence type="ECO:0000256" key="19">
    <source>
        <dbReference type="ARBA" id="ARBA00049289"/>
    </source>
</evidence>
<dbReference type="STRING" id="1173020.Cha6605_1948"/>
<dbReference type="InterPro" id="IPR059000">
    <property type="entry name" value="ATPase_P-type_domA"/>
</dbReference>
<keyword evidence="13" id="KW-1278">Translocase</keyword>
<feature type="transmembrane region" description="Helical" evidence="22">
    <location>
        <begin position="700"/>
        <end position="719"/>
    </location>
</feature>
<dbReference type="Gene3D" id="3.40.1110.10">
    <property type="entry name" value="Calcium-transporting ATPase, cytoplasmic domain N"/>
    <property type="match status" value="1"/>
</dbReference>
<evidence type="ECO:0000256" key="16">
    <source>
        <dbReference type="ARBA" id="ARBA00023065"/>
    </source>
</evidence>
<sequence>MEDLNLKLRGMSCVSCANSIEQAILAVPGVVEGNVNFSSDRATVRYDPKQTRIDTIAKAVADIGYEAEIIPSDLAPEDDSENIRQRRQERDLQRRVIIGATLTLLLMLGTLGHFNLRLPGALAELENPWVQLVLATPVQFWVGKEFHQSAWKAFRHRTADMNTLISLGTNIAFFYSLWITINPNYFTDRGLLAQVYYEVSAAIVTLTLLGRWLENRAKGATSTAIQALMGLQAKTARVVRDNVEMDIPIGEVALADIVIVRPGEKIPVDGRVLSGYSTVDESMLTGESLPVAKQVGDEVVGATLNKMGSFQFRATKIGKDTALAQIVKLVQQAQNSKAPIQKLADNITSWFVPVIIAIAISTFVIWFLAIGNFTLSIVTMVGVLIIACPCALGLATPTSVTVGIGKGAEHGILIKGAESLELARKIQTIVLDKTGTITQGKPVVTDTTSILDLIPNSPGVVDPLTLWRSIGALESNSEHPLAEALLQYARERSKDAQLPTVDRFEAIAGSGVKGSVEGREVSIGTQRWFDEMGLDSSAFQAEQQALENAGKTVVFAAVDGHLQSAIAVADTVKPNSAKAVQTLQKMGIEVIMLTGDNQRTAKAIADRVGIKRVLAEVRPDQKAQMIQTLQVQEKKIVAMVGDGINDAPALAQADVGMAIGTGTDVAIAASDITLISGDLQGIVTAIRLSRATMQNIQQNLFWAFGYNVLGIPLAAGILFPFTGWLLNPAIAGAAMAFSSISVVLNALRLQGVKI</sequence>
<evidence type="ECO:0000313" key="25">
    <source>
        <dbReference type="Proteomes" id="UP000010366"/>
    </source>
</evidence>
<dbReference type="PRINTS" id="PR00119">
    <property type="entry name" value="CATATPASE"/>
</dbReference>
<keyword evidence="5 22" id="KW-1003">Cell membrane</keyword>
<comment type="function">
    <text evidence="20">May play a role in the osmotic adaptation.</text>
</comment>
<dbReference type="SFLD" id="SFLDG00002">
    <property type="entry name" value="C1.7:_P-type_atpase_like"/>
    <property type="match status" value="1"/>
</dbReference>
<dbReference type="GO" id="GO:0005524">
    <property type="term" value="F:ATP binding"/>
    <property type="evidence" value="ECO:0007669"/>
    <property type="project" value="UniProtKB-UniRule"/>
</dbReference>
<dbReference type="InterPro" id="IPR036163">
    <property type="entry name" value="HMA_dom_sf"/>
</dbReference>
<dbReference type="RefSeq" id="WP_015159221.1">
    <property type="nucleotide sequence ID" value="NC_019697.1"/>
</dbReference>
<dbReference type="PROSITE" id="PS50846">
    <property type="entry name" value="HMA_2"/>
    <property type="match status" value="1"/>
</dbReference>
<evidence type="ECO:0000256" key="8">
    <source>
        <dbReference type="ARBA" id="ARBA00022723"/>
    </source>
</evidence>
<keyword evidence="11 22" id="KW-0067">ATP-binding</keyword>
<dbReference type="GO" id="GO:0005886">
    <property type="term" value="C:plasma membrane"/>
    <property type="evidence" value="ECO:0007669"/>
    <property type="project" value="UniProtKB-SubCell"/>
</dbReference>
<dbReference type="PROSITE" id="PS01047">
    <property type="entry name" value="HMA_1"/>
    <property type="match status" value="1"/>
</dbReference>
<dbReference type="InterPro" id="IPR023214">
    <property type="entry name" value="HAD_sf"/>
</dbReference>
<keyword evidence="16" id="KW-0406">Ion transport</keyword>
<dbReference type="GO" id="GO:0016887">
    <property type="term" value="F:ATP hydrolysis activity"/>
    <property type="evidence" value="ECO:0007669"/>
    <property type="project" value="InterPro"/>
</dbReference>
<dbReference type="InterPro" id="IPR027256">
    <property type="entry name" value="P-typ_ATPase_IB"/>
</dbReference>
<evidence type="ECO:0000256" key="14">
    <source>
        <dbReference type="ARBA" id="ARBA00022989"/>
    </source>
</evidence>
<dbReference type="Pfam" id="PF00702">
    <property type="entry name" value="Hydrolase"/>
    <property type="match status" value="1"/>
</dbReference>
<keyword evidence="6" id="KW-0597">Phosphoprotein</keyword>
<evidence type="ECO:0000313" key="24">
    <source>
        <dbReference type="EMBL" id="AFY93055.1"/>
    </source>
</evidence>
<gene>
    <name evidence="24" type="ORF">Cha6605_1948</name>
</gene>
<evidence type="ECO:0000256" key="1">
    <source>
        <dbReference type="ARBA" id="ARBA00004651"/>
    </source>
</evidence>